<feature type="transmembrane region" description="Helical" evidence="5">
    <location>
        <begin position="90"/>
        <end position="111"/>
    </location>
</feature>
<feature type="domain" description="Major facilitator superfamily (MFS) profile" evidence="6">
    <location>
        <begin position="13"/>
        <end position="277"/>
    </location>
</feature>
<feature type="transmembrane region" description="Helical" evidence="5">
    <location>
        <begin position="143"/>
        <end position="163"/>
    </location>
</feature>
<dbReference type="Pfam" id="PF00083">
    <property type="entry name" value="Sugar_tr"/>
    <property type="match status" value="1"/>
</dbReference>
<reference evidence="7" key="1">
    <citation type="journal article" date="2014" name="PLoS ONE">
        <title>Transcriptome-Based Identification of ABC Transporters in the Western Tarnished Plant Bug Lygus hesperus.</title>
        <authorList>
            <person name="Hull J.J."/>
            <person name="Chaney K."/>
            <person name="Geib S.M."/>
            <person name="Fabrick J.A."/>
            <person name="Brent C.S."/>
            <person name="Walsh D."/>
            <person name="Lavine L.C."/>
        </authorList>
    </citation>
    <scope>NUCLEOTIDE SEQUENCE</scope>
</reference>
<comment type="subcellular location">
    <subcellularLocation>
        <location evidence="1">Membrane</location>
        <topology evidence="1">Multi-pass membrane protein</topology>
    </subcellularLocation>
</comment>
<dbReference type="InterPro" id="IPR036259">
    <property type="entry name" value="MFS_trans_sf"/>
</dbReference>
<feature type="non-terminal residue" evidence="7">
    <location>
        <position position="277"/>
    </location>
</feature>
<dbReference type="Gene3D" id="1.20.1250.20">
    <property type="entry name" value="MFS general substrate transporter like domains"/>
    <property type="match status" value="1"/>
</dbReference>
<accession>A0A0A9YHM4</accession>
<feature type="transmembrane region" description="Helical" evidence="5">
    <location>
        <begin position="170"/>
        <end position="189"/>
    </location>
</feature>
<reference evidence="7" key="2">
    <citation type="submission" date="2014-07" db="EMBL/GenBank/DDBJ databases">
        <authorList>
            <person name="Hull J."/>
        </authorList>
    </citation>
    <scope>NUCLEOTIDE SEQUENCE</scope>
</reference>
<protein>
    <submittedName>
        <fullName evidence="7">Facilitated trehalose transporter Tret1</fullName>
    </submittedName>
</protein>
<dbReference type="GO" id="GO:0016020">
    <property type="term" value="C:membrane"/>
    <property type="evidence" value="ECO:0007669"/>
    <property type="project" value="UniProtKB-SubCell"/>
</dbReference>
<evidence type="ECO:0000256" key="1">
    <source>
        <dbReference type="ARBA" id="ARBA00004141"/>
    </source>
</evidence>
<gene>
    <name evidence="7" type="primary">Tret1_149</name>
    <name evidence="7" type="ORF">CM83_4219</name>
</gene>
<feature type="transmembrane region" description="Helical" evidence="5">
    <location>
        <begin position="57"/>
        <end position="78"/>
    </location>
</feature>
<keyword evidence="4 5" id="KW-0472">Membrane</keyword>
<feature type="non-terminal residue" evidence="7">
    <location>
        <position position="1"/>
    </location>
</feature>
<keyword evidence="3 5" id="KW-1133">Transmembrane helix</keyword>
<dbReference type="PANTHER" id="PTHR48021">
    <property type="match status" value="1"/>
</dbReference>
<proteinExistence type="predicted"/>
<feature type="transmembrane region" description="Helical" evidence="5">
    <location>
        <begin position="252"/>
        <end position="273"/>
    </location>
</feature>
<keyword evidence="2 5" id="KW-0812">Transmembrane</keyword>
<dbReference type="AlphaFoldDB" id="A0A0A9YHM4"/>
<dbReference type="InterPro" id="IPR020846">
    <property type="entry name" value="MFS_dom"/>
</dbReference>
<dbReference type="SUPFAM" id="SSF103473">
    <property type="entry name" value="MFS general substrate transporter"/>
    <property type="match status" value="1"/>
</dbReference>
<dbReference type="EMBL" id="GBHO01014559">
    <property type="protein sequence ID" value="JAG29045.1"/>
    <property type="molecule type" value="Transcribed_RNA"/>
</dbReference>
<feature type="transmembrane region" description="Helical" evidence="5">
    <location>
        <begin position="15"/>
        <end position="34"/>
    </location>
</feature>
<dbReference type="InterPro" id="IPR005828">
    <property type="entry name" value="MFS_sugar_transport-like"/>
</dbReference>
<evidence type="ECO:0000256" key="2">
    <source>
        <dbReference type="ARBA" id="ARBA00022692"/>
    </source>
</evidence>
<evidence type="ECO:0000313" key="7">
    <source>
        <dbReference type="EMBL" id="JAG29045.1"/>
    </source>
</evidence>
<evidence type="ECO:0000256" key="4">
    <source>
        <dbReference type="ARBA" id="ARBA00023136"/>
    </source>
</evidence>
<evidence type="ECO:0000256" key="3">
    <source>
        <dbReference type="ARBA" id="ARBA00022989"/>
    </source>
</evidence>
<organism evidence="7">
    <name type="scientific">Lygus hesperus</name>
    <name type="common">Western plant bug</name>
    <dbReference type="NCBI Taxonomy" id="30085"/>
    <lineage>
        <taxon>Eukaryota</taxon>
        <taxon>Metazoa</taxon>
        <taxon>Ecdysozoa</taxon>
        <taxon>Arthropoda</taxon>
        <taxon>Hexapoda</taxon>
        <taxon>Insecta</taxon>
        <taxon>Pterygota</taxon>
        <taxon>Neoptera</taxon>
        <taxon>Paraneoptera</taxon>
        <taxon>Hemiptera</taxon>
        <taxon>Heteroptera</taxon>
        <taxon>Panheteroptera</taxon>
        <taxon>Cimicomorpha</taxon>
        <taxon>Miridae</taxon>
        <taxon>Mirini</taxon>
        <taxon>Lygus</taxon>
    </lineage>
</organism>
<dbReference type="PANTHER" id="PTHR48021:SF1">
    <property type="entry name" value="GH07001P-RELATED"/>
    <property type="match status" value="1"/>
</dbReference>
<evidence type="ECO:0000256" key="5">
    <source>
        <dbReference type="SAM" id="Phobius"/>
    </source>
</evidence>
<dbReference type="PROSITE" id="PS50850">
    <property type="entry name" value="MFS"/>
    <property type="match status" value="1"/>
</dbReference>
<sequence length="277" mass="29995">DRTVSSPNPGVAKQIIASAIVSISALSFGLMQGWNSPMTSKLQSENSPVGPMSQHEIANLFSFPAYFALFVGISMIYVTNRFGRKPAMIVSSILCAIGFLIIAFAISQPWLFFGKALSNLAGGGIGGPQMYISETVHPSIRGILMSACTMQINVGILLAYILGKIMNFQLFNIVLSAVPAIFTILMFWLPETPYFLVGRSKYVGAKKSLLWFRGGDINLAEQELEVIKNLLQPNEKGEITILQEMAQPATKVALIVSAVGYILQTLSGIHSVINYAG</sequence>
<name>A0A0A9YHM4_LYGHE</name>
<evidence type="ECO:0000259" key="6">
    <source>
        <dbReference type="PROSITE" id="PS50850"/>
    </source>
</evidence>
<dbReference type="GO" id="GO:0022857">
    <property type="term" value="F:transmembrane transporter activity"/>
    <property type="evidence" value="ECO:0007669"/>
    <property type="project" value="InterPro"/>
</dbReference>
<dbReference type="InterPro" id="IPR050549">
    <property type="entry name" value="MFS_Trehalose_Transporter"/>
</dbReference>